<feature type="domain" description="Peptidase M12B" evidence="2">
    <location>
        <begin position="188"/>
        <end position="376"/>
    </location>
</feature>
<dbReference type="OrthoDB" id="9792152at2"/>
<keyword evidence="1" id="KW-0732">Signal</keyword>
<proteinExistence type="predicted"/>
<protein>
    <recommendedName>
        <fullName evidence="2">Peptidase M12B domain-containing protein</fullName>
    </recommendedName>
</protein>
<feature type="chain" id="PRO_5016250978" description="Peptidase M12B domain-containing protein" evidence="1">
    <location>
        <begin position="24"/>
        <end position="1208"/>
    </location>
</feature>
<evidence type="ECO:0000256" key="1">
    <source>
        <dbReference type="SAM" id="SignalP"/>
    </source>
</evidence>
<dbReference type="InterPro" id="IPR055015">
    <property type="entry name" value="GCX_COOH"/>
</dbReference>
<sequence length="1208" mass="128722">MNRFYKSLLVVFFIFFLSQASFGQTKSQEPGGFKFNLDVNSISNQLAGAPVLLTDGDGRSQAIKNGINVQIPLPSGKYLTFYLLEASVFSKELAKEHTYIKTYKAFEANGESVGRITIFKSEIDGFFVTDYGNVIIKPKTSSEGNYESFFEQSDGVMENCEIEGIEHIKKSFRESFGISGFSNGSILKTYRIAIVTTAEFFTNNGSTQPSAMAELTSTVGALSTLYETEVGISFTLVAAKIYEDAASDPFDPSGQNRLDETQDAFTALAGTEPANFGTQTYDIGHTLHYSGGGGGIANLGNVCSSTHFKSRGWSGVSSTYRGTFFHEVAHQFNAGHTFNSIQNGCNGNIMTGSAFEPGSGSTIMSYFGSCSPDNLSGGNGFSRSYFHTNSLESIISFSSNIATCYTSSASGNTAPSVNANPSGNPIVIPKGTPFTLTGSGSDTEALTYTWEQYDLGDLRGAADDVAATTDSPIFRSLSPTENGFVRTFPRLSVILKGSSPSNDEALPTVARAINMRLTARDNNLTSGGTTSADVAITVADSGPFSLSTGNVPTLWFEGESKTITWDVNNTDQSPVNCSTVNLLISYDGGATFASLVANTPNDGSENIIVPNTVSSEVRIKIGAVNNIFFDINDVNISITDGSCMAAISSITPDTATEGVVGSTNLSLAAIGEAFTSFSGTLDSTDSSSNLVFKDTGGGCGGPSNENYFDVYNFYVAQAGDYEFTYTGDAGFVMNLYSNEFDASSVCSNWLGSSAEMNPADGYIYMSDKVSVNLPIGVYQIVMSNFGNYYSNYPTLPASYTINITQGTVYPPLPALESPYDYTYLATNTSSGLIEAIDSNSDFRTLSLGNYRVYGLSFGGGADLSSYVDNAFSTLESDISNDIFCGKLSSNFKDLEVTGCPGFPNPPVVADTTIDYGEMGTLTATGCSGIVSWFNVETGGTSISTGNSFTSPALTESKTYYASCTETCESTTRANATINLNPSSYCDASGLNCGYDDAITYVSLNLLSNELFNHSSGCSSGGFTLIDISEISLERGQTYILSVSKGTTYSDALSVWVDFNGNGVFESFEMIWEEAENYIETQSKEFTVPELANLGEVRMRIRLEDNPNKLTACHSETTNPYGEVEDYIFSIVAPLNPCESNVTLTSPSNDFSSETAAIQASDSISGINHISGGNITYDAGKSIVLLPGFVVNPSAENDAVFLAKIGGCE</sequence>
<accession>A0A2Z4GAJ1</accession>
<gene>
    <name evidence="3" type="ORF">DJ013_08600</name>
</gene>
<reference evidence="3 4" key="1">
    <citation type="submission" date="2018-05" db="EMBL/GenBank/DDBJ databases">
        <title>Complete genome sequence of Arcticibacterium luteifluviistationis SM1504T, a cytophagaceae bacterium isolated from Arctic surface seawater.</title>
        <authorList>
            <person name="Li Y."/>
            <person name="Qin Q.-L."/>
        </authorList>
    </citation>
    <scope>NUCLEOTIDE SEQUENCE [LARGE SCALE GENOMIC DNA]</scope>
    <source>
        <strain evidence="3 4">SM1504</strain>
    </source>
</reference>
<evidence type="ECO:0000259" key="2">
    <source>
        <dbReference type="PROSITE" id="PS50215"/>
    </source>
</evidence>
<dbReference type="EMBL" id="CP029480">
    <property type="protein sequence ID" value="AWV98226.1"/>
    <property type="molecule type" value="Genomic_DNA"/>
</dbReference>
<dbReference type="KEGG" id="als:DJ013_08600"/>
<dbReference type="InterPro" id="IPR001590">
    <property type="entry name" value="Peptidase_M12B"/>
</dbReference>
<evidence type="ECO:0000313" key="4">
    <source>
        <dbReference type="Proteomes" id="UP000249873"/>
    </source>
</evidence>
<organism evidence="3 4">
    <name type="scientific">Arcticibacterium luteifluviistationis</name>
    <dbReference type="NCBI Taxonomy" id="1784714"/>
    <lineage>
        <taxon>Bacteria</taxon>
        <taxon>Pseudomonadati</taxon>
        <taxon>Bacteroidota</taxon>
        <taxon>Cytophagia</taxon>
        <taxon>Cytophagales</taxon>
        <taxon>Leadbetterellaceae</taxon>
        <taxon>Arcticibacterium</taxon>
    </lineage>
</organism>
<dbReference type="SUPFAM" id="SSF55486">
    <property type="entry name" value="Metalloproteases ('zincins'), catalytic domain"/>
    <property type="match status" value="1"/>
</dbReference>
<dbReference type="InterPro" id="IPR045474">
    <property type="entry name" value="GEVED"/>
</dbReference>
<dbReference type="Gene3D" id="3.40.390.10">
    <property type="entry name" value="Collagenase (Catalytic Domain)"/>
    <property type="match status" value="1"/>
</dbReference>
<dbReference type="InterPro" id="IPR044023">
    <property type="entry name" value="Ig_7"/>
</dbReference>
<dbReference type="GO" id="GO:0006508">
    <property type="term" value="P:proteolysis"/>
    <property type="evidence" value="ECO:0007669"/>
    <property type="project" value="InterPro"/>
</dbReference>
<name>A0A2Z4GAJ1_9BACT</name>
<dbReference type="GO" id="GO:0004222">
    <property type="term" value="F:metalloendopeptidase activity"/>
    <property type="evidence" value="ECO:0007669"/>
    <property type="project" value="InterPro"/>
</dbReference>
<dbReference type="Pfam" id="PF19081">
    <property type="entry name" value="Ig_7"/>
    <property type="match status" value="1"/>
</dbReference>
<dbReference type="AlphaFoldDB" id="A0A2Z4GAJ1"/>
<dbReference type="InterPro" id="IPR024079">
    <property type="entry name" value="MetalloPept_cat_dom_sf"/>
</dbReference>
<feature type="signal peptide" evidence="1">
    <location>
        <begin position="1"/>
        <end position="23"/>
    </location>
</feature>
<keyword evidence="4" id="KW-1185">Reference proteome</keyword>
<dbReference type="NCBIfam" id="NF045639">
    <property type="entry name" value="GCX_COOH"/>
    <property type="match status" value="1"/>
</dbReference>
<evidence type="ECO:0000313" key="3">
    <source>
        <dbReference type="EMBL" id="AWV98226.1"/>
    </source>
</evidence>
<dbReference type="Pfam" id="PF20009">
    <property type="entry name" value="GEVED"/>
    <property type="match status" value="1"/>
</dbReference>
<dbReference type="Pfam" id="PF13688">
    <property type="entry name" value="Reprolysin_5"/>
    <property type="match status" value="1"/>
</dbReference>
<dbReference type="RefSeq" id="WP_111371352.1">
    <property type="nucleotide sequence ID" value="NZ_CP029480.1"/>
</dbReference>
<dbReference type="PROSITE" id="PS50215">
    <property type="entry name" value="ADAM_MEPRO"/>
    <property type="match status" value="1"/>
</dbReference>
<dbReference type="Proteomes" id="UP000249873">
    <property type="component" value="Chromosome"/>
</dbReference>